<evidence type="ECO:0000256" key="7">
    <source>
        <dbReference type="ARBA" id="ARBA00023116"/>
    </source>
</evidence>
<dbReference type="Gene3D" id="3.20.70.20">
    <property type="match status" value="1"/>
</dbReference>
<keyword evidence="4 9" id="KW-0547">Nucleotide-binding</keyword>
<proteinExistence type="inferred from homology"/>
<keyword evidence="10" id="KW-0846">Cobalamin</keyword>
<dbReference type="InterPro" id="IPR013346">
    <property type="entry name" value="NrdE_NrdA_C"/>
</dbReference>
<evidence type="ECO:0000256" key="9">
    <source>
        <dbReference type="PROSITE-ProRule" id="PRU00492"/>
    </source>
</evidence>
<comment type="similarity">
    <text evidence="1">Belongs to the ribonucleoside diphosphate reductase large chain family.</text>
</comment>
<evidence type="ECO:0000256" key="1">
    <source>
        <dbReference type="ARBA" id="ARBA00010406"/>
    </source>
</evidence>
<dbReference type="EC" id="1.17.4.1" evidence="10"/>
<dbReference type="Pfam" id="PF03477">
    <property type="entry name" value="ATP-cone"/>
    <property type="match status" value="1"/>
</dbReference>
<dbReference type="PANTHER" id="PTHR11573:SF6">
    <property type="entry name" value="RIBONUCLEOSIDE-DIPHOSPHATE REDUCTASE LARGE SUBUNIT"/>
    <property type="match status" value="1"/>
</dbReference>
<dbReference type="InterPro" id="IPR005144">
    <property type="entry name" value="ATP-cone_dom"/>
</dbReference>
<gene>
    <name evidence="12" type="ORF">MMH89_02365</name>
</gene>
<evidence type="ECO:0000256" key="6">
    <source>
        <dbReference type="ARBA" id="ARBA00023002"/>
    </source>
</evidence>
<keyword evidence="5 9" id="KW-0067">ATP-binding</keyword>
<dbReference type="Pfam" id="PF00317">
    <property type="entry name" value="Ribonuc_red_lgN"/>
    <property type="match status" value="1"/>
</dbReference>
<dbReference type="NCBIfam" id="TIGR02504">
    <property type="entry name" value="NrdJ_Z"/>
    <property type="match status" value="1"/>
</dbReference>
<keyword evidence="7" id="KW-0215">Deoxyribonucleotide synthesis</keyword>
<protein>
    <recommendedName>
        <fullName evidence="10">Vitamin B12-dependent ribonucleotide reductase</fullName>
        <ecNumber evidence="10">1.17.4.1</ecNumber>
    </recommendedName>
</protein>
<keyword evidence="6 10" id="KW-0560">Oxidoreductase</keyword>
<dbReference type="InterPro" id="IPR013509">
    <property type="entry name" value="RNR_lsu_N"/>
</dbReference>
<sequence length="1096" mass="124694">MSEVVKDKQEFWQAWPKDLQDLCSVIQITVPAPLVKQINAALEACENEDEKRLVQPLSLLHKMLADVAYIQLHEFLYRVMLYICSKMPGEQYPSGQNVPNEFLLVAIDRTTFDIRVLAQNLVISEQRLLNPITKKAFHLKDQQRVFALIQGKGLEMSASEDQKGNDEPTYYAGFSPDRYEVIKRDGAVVSFDQERIKNVIRKALLASDVNTESLDEVATDVAFQTIRAIKDLRPNGGVVHIEEIQNCVEQAFEGSGNRDVMFNFMEYRKKRANERDEIQTGYEPAIKIKSPDGTVKSLDKAGLLSFLKKLATGLAGIDCDIVVDMAYKNLYSGIDYHGVNSALIMVTRPLVEQDPNYSYFAARLLKHKLSEEVLSFFQNKDIQLKDPDFDYSKLLSDYVHRGVEHGYLSEDLLKFDLVRLSKAIKCDRDNQFSFFGLQTLYDRYFIHHKGTRIEMPQILFMRVAMGLALGEGRAKNKRAIEYYNQISTFSYMCATPTLFNSGTQRPQLSSCFLLDVEDSIEGIGQYILKQAKISQCSGGVGTSWTKVRASGSWIKGTNGRSSGVVPFLNMADATAIAVNQGGKRKGAVCAYLETWHLDIYDFLDLRKNSGDDRRRTHDMNTANWIPDLFMKRVIEKESWTLFSPDEVPNLINTYGTDFEAEYVKYEALAREGKIMSKTVEANHLWRKMLSMLYETGHPWMTYKCPSNIRNPQSHVGDIHSSNLCTEITLNTSKDEVAVCNLGSINLERHVLAQPVENTQITAANGLINEEMLIKTIRTAVRMLDNVIDMNYYSVPEAENSNMKHRPVGMGMMGFQEMLYRLGISYDTDEAVELADQLMEFISYHAIDTSVELAKERGFYSTYRGSLWDRGILPIDSIELLRKHRGTLLDMDNKSMLCWKSLREKMKLYGMRNSNVMAIAPTATIANISNTSQSIEPTYMNLAVKSTLSGEFTVVNKYLVADLRKLGLWDDVMVKELKYYNGSIQQIDRIPAEIRARYKTAFEVDPLWLIKCASRRQKWIDQSQSLNLYVANVSGKKLDNIYKSAWQMGLKTTYYLRAVGASDGEKSTIHDGKLNKVKREDEPQFCSVEDPDCEACQ</sequence>
<dbReference type="NCBIfam" id="TIGR02506">
    <property type="entry name" value="NrdE_NrdA"/>
    <property type="match status" value="1"/>
</dbReference>
<comment type="catalytic activity">
    <reaction evidence="8 10">
        <text>a 2'-deoxyribonucleoside 5'-diphosphate + [thioredoxin]-disulfide + H2O = a ribonucleoside 5'-diphosphate + [thioredoxin]-dithiol</text>
        <dbReference type="Rhea" id="RHEA:23252"/>
        <dbReference type="Rhea" id="RHEA-COMP:10698"/>
        <dbReference type="Rhea" id="RHEA-COMP:10700"/>
        <dbReference type="ChEBI" id="CHEBI:15377"/>
        <dbReference type="ChEBI" id="CHEBI:29950"/>
        <dbReference type="ChEBI" id="CHEBI:50058"/>
        <dbReference type="ChEBI" id="CHEBI:57930"/>
        <dbReference type="ChEBI" id="CHEBI:73316"/>
        <dbReference type="EC" id="1.17.4.1"/>
    </reaction>
</comment>
<keyword evidence="10" id="KW-0170">Cobalt</keyword>
<organism evidence="12 13">
    <name type="scientific">Candidatus Comchoanobacter bicostacola</name>
    <dbReference type="NCBI Taxonomy" id="2919598"/>
    <lineage>
        <taxon>Bacteria</taxon>
        <taxon>Pseudomonadati</taxon>
        <taxon>Pseudomonadota</taxon>
        <taxon>Gammaproteobacteria</taxon>
        <taxon>Candidatus Comchoanobacterales</taxon>
        <taxon>Candidatus Comchoanobacteraceae</taxon>
        <taxon>Candidatus Comchoanobacter</taxon>
    </lineage>
</organism>
<reference evidence="12 13" key="1">
    <citation type="journal article" date="2022" name="Nat. Microbiol.">
        <title>The microbiome of a bacterivorous marine choanoflagellate contains a resource-demanding obligate bacterial associate.</title>
        <authorList>
            <person name="Needham D.M."/>
            <person name="Poirier C."/>
            <person name="Bachy C."/>
            <person name="George E.E."/>
            <person name="Wilken S."/>
            <person name="Yung C.C.M."/>
            <person name="Limardo A.J."/>
            <person name="Morando M."/>
            <person name="Sudek L."/>
            <person name="Malmstrom R.R."/>
            <person name="Keeling P.J."/>
            <person name="Santoro A.E."/>
            <person name="Worden A.Z."/>
        </authorList>
    </citation>
    <scope>NUCLEOTIDE SEQUENCE [LARGE SCALE GENOMIC DNA]</scope>
    <source>
        <strain evidence="12 13">Comchoano-1</strain>
    </source>
</reference>
<comment type="function">
    <text evidence="10">Catalyzes the reduction of ribonucleotides to deoxyribonucleotides. May function to provide a pool of deoxyribonucleotide precursors for DNA repair during oxygen limitation and/or for immediate growth after restoration of oxygen.</text>
</comment>
<evidence type="ECO:0000256" key="10">
    <source>
        <dbReference type="RuleBase" id="RU364064"/>
    </source>
</evidence>
<comment type="similarity">
    <text evidence="10">Belongs to the ribonucleoside diphosphate reductase class-2 family.</text>
</comment>
<dbReference type="CDD" id="cd01679">
    <property type="entry name" value="RNR_I"/>
    <property type="match status" value="1"/>
</dbReference>
<comment type="cofactor">
    <cofactor evidence="10">
        <name>adenosylcob(III)alamin</name>
        <dbReference type="ChEBI" id="CHEBI:18408"/>
    </cofactor>
</comment>
<dbReference type="InterPro" id="IPR039718">
    <property type="entry name" value="Rrm1"/>
</dbReference>
<accession>A0ABY5DKG8</accession>
<keyword evidence="13" id="KW-1185">Reference proteome</keyword>
<evidence type="ECO:0000256" key="2">
    <source>
        <dbReference type="ARBA" id="ARBA00022533"/>
    </source>
</evidence>
<dbReference type="SUPFAM" id="SSF51998">
    <property type="entry name" value="PFL-like glycyl radical enzymes"/>
    <property type="match status" value="1"/>
</dbReference>
<keyword evidence="2" id="KW-0021">Allosteric enzyme</keyword>
<evidence type="ECO:0000256" key="8">
    <source>
        <dbReference type="ARBA" id="ARBA00047754"/>
    </source>
</evidence>
<evidence type="ECO:0000256" key="3">
    <source>
        <dbReference type="ARBA" id="ARBA00022634"/>
    </source>
</evidence>
<feature type="domain" description="ATP-cone" evidence="11">
    <location>
        <begin position="286"/>
        <end position="375"/>
    </location>
</feature>
<feature type="domain" description="ATP-cone" evidence="11">
    <location>
        <begin position="179"/>
        <end position="275"/>
    </location>
</feature>
<dbReference type="Pfam" id="PF02867">
    <property type="entry name" value="Ribonuc_red_lgC"/>
    <property type="match status" value="1"/>
</dbReference>
<dbReference type="PRINTS" id="PR01183">
    <property type="entry name" value="RIBORDTASEM1"/>
</dbReference>
<dbReference type="InterPro" id="IPR000788">
    <property type="entry name" value="RNR_lg_C"/>
</dbReference>
<evidence type="ECO:0000313" key="12">
    <source>
        <dbReference type="EMBL" id="UTC24988.1"/>
    </source>
</evidence>
<dbReference type="Proteomes" id="UP001055955">
    <property type="component" value="Chromosome"/>
</dbReference>
<evidence type="ECO:0000256" key="4">
    <source>
        <dbReference type="ARBA" id="ARBA00022741"/>
    </source>
</evidence>
<evidence type="ECO:0000259" key="11">
    <source>
        <dbReference type="PROSITE" id="PS51161"/>
    </source>
</evidence>
<dbReference type="InterPro" id="IPR013344">
    <property type="entry name" value="RNR_NrdJ/NrdZ"/>
</dbReference>
<dbReference type="EMBL" id="CP092900">
    <property type="protein sequence ID" value="UTC24988.1"/>
    <property type="molecule type" value="Genomic_DNA"/>
</dbReference>
<dbReference type="SUPFAM" id="SSF48168">
    <property type="entry name" value="R1 subunit of ribonucleotide reductase, N-terminal domain"/>
    <property type="match status" value="1"/>
</dbReference>
<dbReference type="PANTHER" id="PTHR11573">
    <property type="entry name" value="RIBONUCLEOSIDE-DIPHOSPHATE REDUCTASE LARGE CHAIN"/>
    <property type="match status" value="1"/>
</dbReference>
<keyword evidence="3 10" id="KW-0237">DNA synthesis</keyword>
<name>A0ABY5DKG8_9GAMM</name>
<dbReference type="InterPro" id="IPR008926">
    <property type="entry name" value="RNR_R1-su_N"/>
</dbReference>
<dbReference type="NCBIfam" id="NF005544">
    <property type="entry name" value="PRK07207.1"/>
    <property type="match status" value="1"/>
</dbReference>
<evidence type="ECO:0000313" key="13">
    <source>
        <dbReference type="Proteomes" id="UP001055955"/>
    </source>
</evidence>
<dbReference type="PROSITE" id="PS00089">
    <property type="entry name" value="RIBORED_LARGE"/>
    <property type="match status" value="1"/>
</dbReference>
<dbReference type="PROSITE" id="PS51161">
    <property type="entry name" value="ATP_CONE"/>
    <property type="match status" value="2"/>
</dbReference>
<evidence type="ECO:0000256" key="5">
    <source>
        <dbReference type="ARBA" id="ARBA00022840"/>
    </source>
</evidence>